<dbReference type="AlphaFoldDB" id="A0A9W5XJ99"/>
<proteinExistence type="predicted"/>
<protein>
    <submittedName>
        <fullName evidence="1">Uncharacterized protein</fullName>
    </submittedName>
</protein>
<keyword evidence="2" id="KW-1185">Reference proteome</keyword>
<dbReference type="EMBL" id="BOPD01000010">
    <property type="protein sequence ID" value="GIJ32657.1"/>
    <property type="molecule type" value="Genomic_DNA"/>
</dbReference>
<gene>
    <name evidence="1" type="ORF">Vse01_18050</name>
</gene>
<accession>A0A9W5XJ99</accession>
<sequence>MRWRDVTQSSECALGAQGMNKGDVVSAGDLPGCPPNVTLSSFQLEKNPTRIEQPASVARFVDEVDNNG</sequence>
<comment type="caution">
    <text evidence="1">The sequence shown here is derived from an EMBL/GenBank/DDBJ whole genome shotgun (WGS) entry which is preliminary data.</text>
</comment>
<evidence type="ECO:0000313" key="1">
    <source>
        <dbReference type="EMBL" id="GIJ32657.1"/>
    </source>
</evidence>
<name>A0A9W5XJ99_9ACTN</name>
<organism evidence="1 2">
    <name type="scientific">Micromonospora sediminimaris</name>
    <dbReference type="NCBI Taxonomy" id="547162"/>
    <lineage>
        <taxon>Bacteria</taxon>
        <taxon>Bacillati</taxon>
        <taxon>Actinomycetota</taxon>
        <taxon>Actinomycetes</taxon>
        <taxon>Micromonosporales</taxon>
        <taxon>Micromonosporaceae</taxon>
        <taxon>Micromonospora</taxon>
    </lineage>
</organism>
<reference evidence="1" key="1">
    <citation type="submission" date="2021-01" db="EMBL/GenBank/DDBJ databases">
        <title>Whole genome shotgun sequence of Verrucosispora sediminis NBRC 107745.</title>
        <authorList>
            <person name="Komaki H."/>
            <person name="Tamura T."/>
        </authorList>
    </citation>
    <scope>NUCLEOTIDE SEQUENCE</scope>
    <source>
        <strain evidence="1">NBRC 107745</strain>
    </source>
</reference>
<evidence type="ECO:0000313" key="2">
    <source>
        <dbReference type="Proteomes" id="UP000607311"/>
    </source>
</evidence>
<dbReference type="RefSeq" id="WP_204019238.1">
    <property type="nucleotide sequence ID" value="NZ_BOPD01000010.1"/>
</dbReference>
<dbReference type="Proteomes" id="UP000607311">
    <property type="component" value="Unassembled WGS sequence"/>
</dbReference>